<feature type="domain" description="PAC" evidence="2">
    <location>
        <begin position="337"/>
        <end position="389"/>
    </location>
</feature>
<dbReference type="PROSITE" id="PS51832">
    <property type="entry name" value="HD_GYP"/>
    <property type="match status" value="1"/>
</dbReference>
<dbReference type="InterPro" id="IPR000014">
    <property type="entry name" value="PAS"/>
</dbReference>
<dbReference type="PROSITE" id="PS50112">
    <property type="entry name" value="PAS"/>
    <property type="match status" value="3"/>
</dbReference>
<dbReference type="InterPro" id="IPR043128">
    <property type="entry name" value="Rev_trsase/Diguanyl_cyclase"/>
</dbReference>
<dbReference type="SUPFAM" id="SSF109604">
    <property type="entry name" value="HD-domain/PDEase-like"/>
    <property type="match status" value="1"/>
</dbReference>
<proteinExistence type="predicted"/>
<evidence type="ECO:0000259" key="1">
    <source>
        <dbReference type="PROSITE" id="PS50112"/>
    </source>
</evidence>
<feature type="domain" description="PAS" evidence="1">
    <location>
        <begin position="134"/>
        <end position="207"/>
    </location>
</feature>
<dbReference type="SUPFAM" id="SSF55073">
    <property type="entry name" value="Nucleotide cyclase"/>
    <property type="match status" value="1"/>
</dbReference>
<dbReference type="PROSITE" id="PS50113">
    <property type="entry name" value="PAC"/>
    <property type="match status" value="3"/>
</dbReference>
<dbReference type="InterPro" id="IPR013655">
    <property type="entry name" value="PAS_fold_3"/>
</dbReference>
<dbReference type="PANTHER" id="PTHR43155:SF2">
    <property type="entry name" value="CYCLIC DI-GMP PHOSPHODIESTERASE PA4108"/>
    <property type="match status" value="1"/>
</dbReference>
<dbReference type="PROSITE" id="PS50887">
    <property type="entry name" value="GGDEF"/>
    <property type="match status" value="1"/>
</dbReference>
<dbReference type="NCBIfam" id="TIGR00229">
    <property type="entry name" value="sensory_box"/>
    <property type="match status" value="4"/>
</dbReference>
<dbReference type="OrthoDB" id="9759607at2"/>
<dbReference type="Gene3D" id="3.30.70.270">
    <property type="match status" value="1"/>
</dbReference>
<dbReference type="SUPFAM" id="SSF55785">
    <property type="entry name" value="PYP-like sensor domain (PAS domain)"/>
    <property type="match status" value="4"/>
</dbReference>
<evidence type="ECO:0000313" key="6">
    <source>
        <dbReference type="Proteomes" id="UP000184251"/>
    </source>
</evidence>
<protein>
    <submittedName>
        <fullName evidence="5">PAS domain S-box-containing protein/diguanylate cyclase (GGDEF) domain-containing protein</fullName>
    </submittedName>
</protein>
<dbReference type="AlphaFoldDB" id="A0A1M4Z218"/>
<sequence>MKESRYRSIASISNIGVWEYHVERNLLWCSNEYFEMLGYSPDEFEIKSGNLKSTWIDLLHEEDRESTSEFFRNYIESYEKFLYDTHFRMKTKSGRWAWIRSRGKLLNEEGETIVVGTHVDVTELVDSKRQMEIERHKLENIIKGTNAGTWEWNVQTNETVFNERWAEIIGHNLSDLKPTNIETWRSFVHPEDLPLAEKALEKAFQMEVPFYQIEYRMRHKEGFWVWIDDRGKVVSWTDEGKPMWMTGAHLDITDKKEREREMLYSNNLMKYIIEHNRSDVAVHDKDLNYLYVSQTYLERYRVKDKNVIGKHHYEVFPDLPQKWRDVHQRALKGEVLCAEEDPYFRADGTVDWTRWECRPWYDNEGEIGGIVVYTEIINERREMEQALIKEKELFKTTLLSVGDGVISTDEKGNIQVMNPVAENLTGWSQAEASGKPLCQVLDIINEFSRESCLNPVEEVLKTGKVIELANHTILISKDGSEIPIEDSAAPIKDFRGNINGVVIVFRDFTEKREKIDKIEYLSYHDHLTGLYNRRYMEEVIKKFNDTAYLPLSFLVIDVNGLKLTNDAFGHAMGDKLLKLVSNVLKKISNNEGIVGRMGGDEFCILMPNTDAKKADRLKNEIISMASRSKLDSLIVSVSVGYATKNKLEEKLENIMVMADNDMYKDKIKFGKTMRSRTIETVLRNINFKYDQEQIHTERVSQYCEAIAKEMNYATDKVAEIKTAGVLHDIGKIMIPPELLNKVGRLTNDEFEVIKRHPEIGYQILKSVDEYAMLAEAVLYHHERWDGKGYPEGLKGEDIPVVSRIVAVADAFEAMTAKRAYQSTRTVEEALSELVRCSGTQFDSAIVDLFVKLMSA</sequence>
<dbReference type="SMART" id="SM00267">
    <property type="entry name" value="GGDEF"/>
    <property type="match status" value="1"/>
</dbReference>
<dbReference type="InterPro" id="IPR000700">
    <property type="entry name" value="PAS-assoc_C"/>
</dbReference>
<evidence type="ECO:0000259" key="3">
    <source>
        <dbReference type="PROSITE" id="PS50887"/>
    </source>
</evidence>
<accession>A0A1M4Z218</accession>
<dbReference type="InterPro" id="IPR029787">
    <property type="entry name" value="Nucleotide_cyclase"/>
</dbReference>
<dbReference type="Pfam" id="PF00990">
    <property type="entry name" value="GGDEF"/>
    <property type="match status" value="1"/>
</dbReference>
<reference evidence="5 6" key="1">
    <citation type="submission" date="2016-11" db="EMBL/GenBank/DDBJ databases">
        <authorList>
            <person name="Jaros S."/>
            <person name="Januszkiewicz K."/>
            <person name="Wedrychowicz H."/>
        </authorList>
    </citation>
    <scope>NUCLEOTIDE SEQUENCE [LARGE SCALE GENOMIC DNA]</scope>
    <source>
        <strain evidence="5 6">DSM 14828</strain>
    </source>
</reference>
<dbReference type="InterPro" id="IPR003607">
    <property type="entry name" value="HD/PDEase_dom"/>
</dbReference>
<dbReference type="InterPro" id="IPR035965">
    <property type="entry name" value="PAS-like_dom_sf"/>
</dbReference>
<feature type="domain" description="PAC" evidence="2">
    <location>
        <begin position="468"/>
        <end position="520"/>
    </location>
</feature>
<dbReference type="Pfam" id="PF08448">
    <property type="entry name" value="PAS_4"/>
    <property type="match status" value="1"/>
</dbReference>
<dbReference type="Gene3D" id="1.10.3210.10">
    <property type="entry name" value="Hypothetical protein af1432"/>
    <property type="match status" value="1"/>
</dbReference>
<dbReference type="Pfam" id="PF08447">
    <property type="entry name" value="PAS_3"/>
    <property type="match status" value="2"/>
</dbReference>
<dbReference type="SMART" id="SM00471">
    <property type="entry name" value="HDc"/>
    <property type="match status" value="1"/>
</dbReference>
<dbReference type="CDD" id="cd00077">
    <property type="entry name" value="HDc"/>
    <property type="match status" value="1"/>
</dbReference>
<dbReference type="InterPro" id="IPR001610">
    <property type="entry name" value="PAC"/>
</dbReference>
<gene>
    <name evidence="5" type="ORF">SAMN02746064_01921</name>
</gene>
<evidence type="ECO:0000313" key="5">
    <source>
        <dbReference type="EMBL" id="SHF12109.1"/>
    </source>
</evidence>
<dbReference type="STRING" id="1120975.SAMN02746064_01921"/>
<dbReference type="SMART" id="SM00086">
    <property type="entry name" value="PAC"/>
    <property type="match status" value="4"/>
</dbReference>
<dbReference type="PANTHER" id="PTHR43155">
    <property type="entry name" value="CYCLIC DI-GMP PHOSPHODIESTERASE PA4108-RELATED"/>
    <property type="match status" value="1"/>
</dbReference>
<dbReference type="Gene3D" id="3.30.450.20">
    <property type="entry name" value="PAS domain"/>
    <property type="match status" value="4"/>
</dbReference>
<dbReference type="RefSeq" id="WP_073271430.1">
    <property type="nucleotide sequence ID" value="NZ_FQTU01000015.1"/>
</dbReference>
<feature type="domain" description="HD-GYP" evidence="4">
    <location>
        <begin position="670"/>
        <end position="855"/>
    </location>
</feature>
<name>A0A1M4Z218_9FIRM</name>
<dbReference type="CDD" id="cd01949">
    <property type="entry name" value="GGDEF"/>
    <property type="match status" value="1"/>
</dbReference>
<dbReference type="InterPro" id="IPR037522">
    <property type="entry name" value="HD_GYP_dom"/>
</dbReference>
<dbReference type="EMBL" id="FQTU01000015">
    <property type="protein sequence ID" value="SHF12109.1"/>
    <property type="molecule type" value="Genomic_DNA"/>
</dbReference>
<feature type="domain" description="PAS" evidence="1">
    <location>
        <begin position="2"/>
        <end position="78"/>
    </location>
</feature>
<feature type="domain" description="PAC" evidence="2">
    <location>
        <begin position="211"/>
        <end position="264"/>
    </location>
</feature>
<organism evidence="5 6">
    <name type="scientific">Alkalibacter saccharofermentans DSM 14828</name>
    <dbReference type="NCBI Taxonomy" id="1120975"/>
    <lineage>
        <taxon>Bacteria</taxon>
        <taxon>Bacillati</taxon>
        <taxon>Bacillota</taxon>
        <taxon>Clostridia</taxon>
        <taxon>Eubacteriales</taxon>
        <taxon>Eubacteriaceae</taxon>
        <taxon>Alkalibacter</taxon>
    </lineage>
</organism>
<dbReference type="CDD" id="cd00130">
    <property type="entry name" value="PAS"/>
    <property type="match status" value="4"/>
</dbReference>
<dbReference type="Proteomes" id="UP000184251">
    <property type="component" value="Unassembled WGS sequence"/>
</dbReference>
<evidence type="ECO:0000259" key="2">
    <source>
        <dbReference type="PROSITE" id="PS50113"/>
    </source>
</evidence>
<feature type="domain" description="PAS" evidence="1">
    <location>
        <begin position="390"/>
        <end position="463"/>
    </location>
</feature>
<evidence type="ECO:0000259" key="4">
    <source>
        <dbReference type="PROSITE" id="PS51832"/>
    </source>
</evidence>
<feature type="domain" description="GGDEF" evidence="3">
    <location>
        <begin position="549"/>
        <end position="679"/>
    </location>
</feature>
<dbReference type="Pfam" id="PF13487">
    <property type="entry name" value="HD_5"/>
    <property type="match status" value="1"/>
</dbReference>
<dbReference type="SMART" id="SM00091">
    <property type="entry name" value="PAS"/>
    <property type="match status" value="4"/>
</dbReference>
<dbReference type="GO" id="GO:0006355">
    <property type="term" value="P:regulation of DNA-templated transcription"/>
    <property type="evidence" value="ECO:0007669"/>
    <property type="project" value="InterPro"/>
</dbReference>
<keyword evidence="6" id="KW-1185">Reference proteome</keyword>
<dbReference type="NCBIfam" id="TIGR00254">
    <property type="entry name" value="GGDEF"/>
    <property type="match status" value="1"/>
</dbReference>
<dbReference type="InterPro" id="IPR013656">
    <property type="entry name" value="PAS_4"/>
</dbReference>
<dbReference type="Pfam" id="PF00989">
    <property type="entry name" value="PAS"/>
    <property type="match status" value="1"/>
</dbReference>
<dbReference type="InterPro" id="IPR013767">
    <property type="entry name" value="PAS_fold"/>
</dbReference>
<dbReference type="InterPro" id="IPR000160">
    <property type="entry name" value="GGDEF_dom"/>
</dbReference>